<evidence type="ECO:0000259" key="11">
    <source>
        <dbReference type="Pfam" id="PF00912"/>
    </source>
</evidence>
<evidence type="ECO:0000256" key="7">
    <source>
        <dbReference type="ARBA" id="ARBA00034000"/>
    </source>
</evidence>
<dbReference type="Gene3D" id="1.10.3810.10">
    <property type="entry name" value="Biosynthetic peptidoglycan transglycosylase-like"/>
    <property type="match status" value="1"/>
</dbReference>
<dbReference type="SUPFAM" id="SSF56601">
    <property type="entry name" value="beta-lactamase/transpeptidase-like"/>
    <property type="match status" value="1"/>
</dbReference>
<evidence type="ECO:0000256" key="6">
    <source>
        <dbReference type="ARBA" id="ARBA00023268"/>
    </source>
</evidence>
<feature type="compositionally biased region" description="Acidic residues" evidence="9">
    <location>
        <begin position="874"/>
        <end position="898"/>
    </location>
</feature>
<feature type="region of interest" description="Disordered" evidence="9">
    <location>
        <begin position="1"/>
        <end position="26"/>
    </location>
</feature>
<dbReference type="InterPro" id="IPR036950">
    <property type="entry name" value="PBP_transglycosylase"/>
</dbReference>
<dbReference type="InterPro" id="IPR001264">
    <property type="entry name" value="Glyco_trans_51"/>
</dbReference>
<keyword evidence="1" id="KW-0121">Carboxypeptidase</keyword>
<dbReference type="HOGENOM" id="CLU_006354_2_3_9"/>
<dbReference type="AlphaFoldDB" id="A0A0B5B0B1"/>
<keyword evidence="6" id="KW-0511">Multifunctional enzyme</keyword>
<keyword evidence="4" id="KW-0808">Transferase</keyword>
<dbReference type="BioCyc" id="JESP1508404:G14D9-13625-MONOMER"/>
<comment type="catalytic activity">
    <reaction evidence="8">
        <text>[GlcNAc-(1-&gt;4)-Mur2Ac(oyl-L-Ala-gamma-D-Glu-L-Lys-D-Ala-D-Ala)](n)-di-trans,octa-cis-undecaprenyl diphosphate + beta-D-GlcNAc-(1-&gt;4)-Mur2Ac(oyl-L-Ala-gamma-D-Glu-L-Lys-D-Ala-D-Ala)-di-trans,octa-cis-undecaprenyl diphosphate = [GlcNAc-(1-&gt;4)-Mur2Ac(oyl-L-Ala-gamma-D-Glu-L-Lys-D-Ala-D-Ala)](n+1)-di-trans,octa-cis-undecaprenyl diphosphate + di-trans,octa-cis-undecaprenyl diphosphate + H(+)</text>
        <dbReference type="Rhea" id="RHEA:23708"/>
        <dbReference type="Rhea" id="RHEA-COMP:9602"/>
        <dbReference type="Rhea" id="RHEA-COMP:9603"/>
        <dbReference type="ChEBI" id="CHEBI:15378"/>
        <dbReference type="ChEBI" id="CHEBI:58405"/>
        <dbReference type="ChEBI" id="CHEBI:60033"/>
        <dbReference type="ChEBI" id="CHEBI:78435"/>
        <dbReference type="EC" id="2.4.99.28"/>
    </reaction>
</comment>
<evidence type="ECO:0000259" key="10">
    <source>
        <dbReference type="Pfam" id="PF00905"/>
    </source>
</evidence>
<evidence type="ECO:0000256" key="5">
    <source>
        <dbReference type="ARBA" id="ARBA00022801"/>
    </source>
</evidence>
<keyword evidence="3" id="KW-0328">Glycosyltransferase</keyword>
<evidence type="ECO:0000256" key="4">
    <source>
        <dbReference type="ARBA" id="ARBA00022679"/>
    </source>
</evidence>
<feature type="compositionally biased region" description="Basic and acidic residues" evidence="9">
    <location>
        <begin position="1"/>
        <end position="19"/>
    </location>
</feature>
<dbReference type="InterPro" id="IPR023346">
    <property type="entry name" value="Lysozyme-like_dom_sf"/>
</dbReference>
<organism evidence="12 13">
    <name type="scientific">Jeotgalibacillus malaysiensis</name>
    <dbReference type="NCBI Taxonomy" id="1508404"/>
    <lineage>
        <taxon>Bacteria</taxon>
        <taxon>Bacillati</taxon>
        <taxon>Bacillota</taxon>
        <taxon>Bacilli</taxon>
        <taxon>Bacillales</taxon>
        <taxon>Caryophanaceae</taxon>
        <taxon>Jeotgalibacillus</taxon>
    </lineage>
</organism>
<dbReference type="InterPro" id="IPR050396">
    <property type="entry name" value="Glycosyltr_51/Transpeptidase"/>
</dbReference>
<feature type="domain" description="Penicillin-binding protein transpeptidase" evidence="10">
    <location>
        <begin position="403"/>
        <end position="647"/>
    </location>
</feature>
<dbReference type="OrthoDB" id="9766909at2"/>
<evidence type="ECO:0000256" key="3">
    <source>
        <dbReference type="ARBA" id="ARBA00022676"/>
    </source>
</evidence>
<dbReference type="Pfam" id="PF00905">
    <property type="entry name" value="Transpeptidase"/>
    <property type="match status" value="1"/>
</dbReference>
<feature type="region of interest" description="Disordered" evidence="9">
    <location>
        <begin position="823"/>
        <end position="913"/>
    </location>
</feature>
<keyword evidence="13" id="KW-1185">Reference proteome</keyword>
<evidence type="ECO:0000313" key="13">
    <source>
        <dbReference type="Proteomes" id="UP000031449"/>
    </source>
</evidence>
<evidence type="ECO:0000256" key="2">
    <source>
        <dbReference type="ARBA" id="ARBA00022670"/>
    </source>
</evidence>
<dbReference type="InterPro" id="IPR012338">
    <property type="entry name" value="Beta-lactam/transpept-like"/>
</dbReference>
<dbReference type="GO" id="GO:0008658">
    <property type="term" value="F:penicillin binding"/>
    <property type="evidence" value="ECO:0007669"/>
    <property type="project" value="InterPro"/>
</dbReference>
<geneLocation type="plasmid" evidence="13"/>
<dbReference type="InterPro" id="IPR001460">
    <property type="entry name" value="PCN-bd_Tpept"/>
</dbReference>
<feature type="compositionally biased region" description="Basic and acidic residues" evidence="9">
    <location>
        <begin position="823"/>
        <end position="873"/>
    </location>
</feature>
<feature type="domain" description="Glycosyl transferase family 51" evidence="11">
    <location>
        <begin position="100"/>
        <end position="274"/>
    </location>
</feature>
<evidence type="ECO:0000313" key="12">
    <source>
        <dbReference type="EMBL" id="AJD93619.1"/>
    </source>
</evidence>
<proteinExistence type="predicted"/>
<keyword evidence="5" id="KW-0378">Hydrolase</keyword>
<dbReference type="EMBL" id="CP009417">
    <property type="protein sequence ID" value="AJD93619.1"/>
    <property type="molecule type" value="Genomic_DNA"/>
</dbReference>
<dbReference type="SUPFAM" id="SSF53955">
    <property type="entry name" value="Lysozyme-like"/>
    <property type="match status" value="1"/>
</dbReference>
<dbReference type="Gene3D" id="3.40.710.10">
    <property type="entry name" value="DD-peptidase/beta-lactamase superfamily"/>
    <property type="match status" value="1"/>
</dbReference>
<dbReference type="KEGG" id="jeo:JMA_43020"/>
<dbReference type="GO" id="GO:0006508">
    <property type="term" value="P:proteolysis"/>
    <property type="evidence" value="ECO:0007669"/>
    <property type="project" value="UniProtKB-KW"/>
</dbReference>
<dbReference type="PANTHER" id="PTHR32282:SF33">
    <property type="entry name" value="PEPTIDOGLYCAN GLYCOSYLTRANSFERASE"/>
    <property type="match status" value="1"/>
</dbReference>
<dbReference type="Pfam" id="PF00912">
    <property type="entry name" value="Transgly"/>
    <property type="match status" value="1"/>
</dbReference>
<reference evidence="12 13" key="1">
    <citation type="submission" date="2014-08" db="EMBL/GenBank/DDBJ databases">
        <title>Complete genome of a marine bacteria Jeotgalibacillus malaysiensis.</title>
        <authorList>
            <person name="Yaakop A.S."/>
            <person name="Chan K.-G."/>
            <person name="Goh K.M."/>
        </authorList>
    </citation>
    <scope>NUCLEOTIDE SEQUENCE [LARGE SCALE GENOMIC DNA]</scope>
    <source>
        <strain evidence="12 13">D5</strain>
        <plasmid evidence="13">Plasmid</plasmid>
    </source>
</reference>
<name>A0A0B5B0B1_9BACL</name>
<accession>A0A0B5B0B1</accession>
<dbReference type="Proteomes" id="UP000031449">
    <property type="component" value="Plasmid unnamed"/>
</dbReference>
<keyword evidence="2" id="KW-0645">Protease</keyword>
<dbReference type="GO" id="GO:0008955">
    <property type="term" value="F:peptidoglycan glycosyltransferase activity"/>
    <property type="evidence" value="ECO:0007669"/>
    <property type="project" value="UniProtKB-EC"/>
</dbReference>
<protein>
    <submittedName>
        <fullName evidence="12">Uncharacterized protein</fullName>
    </submittedName>
</protein>
<evidence type="ECO:0000256" key="8">
    <source>
        <dbReference type="ARBA" id="ARBA00049902"/>
    </source>
</evidence>
<sequence length="913" mass="104449">MKNENRDDMDMPSRTERRKLSLTGTPKKSIARRLTKGLFVTGTAFTLLLTAGGGVGGAYAWNQYGDFIQTSVTKGYSIAEGVKEQDFITKPPTKVFDSNGKLLKVFKEYQYETPTFEEINPLFVKALVSAEDERFYEHHGVDLYGTLRGIATTLQGNGTQGGSTITQQLVRNVILENNEVSIERKLVEQVVAQELEKKMTKNEISRHYLNNVYFGNGNYGIAPSASFYFSKKQKDIELHEAATIIGITNNPSLFDPITKPENSLAKRNRVLGKMLENGAITKAQHDEAVKKPLGIKVTKHGIDNSVTEPALGYAIHRATEHLMEKEGFVFQYAFSDDESQKAYKSRYNEAYLKTRQEILNGGYEIETSIDMAKQKNLEKTIERVMSPYYGKDPKTGFYQFQTAITTVDNTTGEVVAIAGGRGENGNIFNRGYQGVRQPGSTIKPVVAYTPAFEKGYTPESRMTDAYVKNGPKNYYNGYRGAVTLRYATEISINTIPYKLANELGGTAMIEKLSKMKFSNLTAQDANPIISVGGFTYGTTTVEMASAYETIINQGVYKEPTNIRRIKDIVTDEVMYEKKAEERKVYESGAAYLMVDTLKGVMKTGTGTRAMPSNYKHVIGKTGTTNADKDIWFVGGTPHYSTAVWTGYDTPRSIPYGQHWVASSLFKEWNEELHVNKKQIDFPRPDSVWKQGGRWVTAVKQVDKARANRMYLENVRRDQELSEQKERLALEDYRIIHGLTKEEEEKRETAVRQALQDFYDVPFEKLEEYEEQKEMLDNILPLIEDVKHKRAYDAFTIEWEKASDALEGKKQFFLDEIERKRLEEERKKREAEEQKRLEEERRIQEEVERRLEEERKKREEEERLREEEERLKEEQESEEVVDEPVEEVPTEEPVEETDTVDSQLNQDKQKKDPN</sequence>
<gene>
    <name evidence="12" type="ORF">JMA_43020</name>
</gene>
<dbReference type="PANTHER" id="PTHR32282">
    <property type="entry name" value="BINDING PROTEIN TRANSPEPTIDASE, PUTATIVE-RELATED"/>
    <property type="match status" value="1"/>
</dbReference>
<comment type="catalytic activity">
    <reaction evidence="7">
        <text>Preferential cleavage: (Ac)2-L-Lys-D-Ala-|-D-Ala. Also transpeptidation of peptidyl-alanyl moieties that are N-acyl substituents of D-alanine.</text>
        <dbReference type="EC" id="3.4.16.4"/>
    </reaction>
</comment>
<evidence type="ECO:0000256" key="1">
    <source>
        <dbReference type="ARBA" id="ARBA00022645"/>
    </source>
</evidence>
<evidence type="ECO:0000256" key="9">
    <source>
        <dbReference type="SAM" id="MobiDB-lite"/>
    </source>
</evidence>
<dbReference type="GO" id="GO:0009002">
    <property type="term" value="F:serine-type D-Ala-D-Ala carboxypeptidase activity"/>
    <property type="evidence" value="ECO:0007669"/>
    <property type="project" value="UniProtKB-EC"/>
</dbReference>
<keyword evidence="12" id="KW-0614">Plasmid</keyword>